<proteinExistence type="inferred from homology"/>
<dbReference type="EMBL" id="DXGF01000110">
    <property type="protein sequence ID" value="HIW83868.1"/>
    <property type="molecule type" value="Genomic_DNA"/>
</dbReference>
<dbReference type="GO" id="GO:0005975">
    <property type="term" value="P:carbohydrate metabolic process"/>
    <property type="evidence" value="ECO:0007669"/>
    <property type="project" value="InterPro"/>
</dbReference>
<dbReference type="SUPFAM" id="SSF81296">
    <property type="entry name" value="E set domains"/>
    <property type="match status" value="1"/>
</dbReference>
<comment type="similarity">
    <text evidence="1">Belongs to the glycosyl hydrolase 13 family.</text>
</comment>
<dbReference type="Gene3D" id="2.60.40.1180">
    <property type="entry name" value="Golgi alpha-mannosidase II"/>
    <property type="match status" value="1"/>
</dbReference>
<dbReference type="CDD" id="cd11234">
    <property type="entry name" value="E_set_GDE_N"/>
    <property type="match status" value="1"/>
</dbReference>
<feature type="domain" description="Glycosyl hydrolase family 13 catalytic" evidence="2">
    <location>
        <begin position="134"/>
        <end position="445"/>
    </location>
</feature>
<dbReference type="Gene3D" id="3.20.20.80">
    <property type="entry name" value="Glycosidases"/>
    <property type="match status" value="2"/>
</dbReference>
<dbReference type="InterPro" id="IPR006047">
    <property type="entry name" value="GH13_cat_dom"/>
</dbReference>
<dbReference type="SMART" id="SM00642">
    <property type="entry name" value="Aamy"/>
    <property type="match status" value="1"/>
</dbReference>
<evidence type="ECO:0000256" key="1">
    <source>
        <dbReference type="ARBA" id="ARBA00008061"/>
    </source>
</evidence>
<dbReference type="Proteomes" id="UP000824263">
    <property type="component" value="Unassembled WGS sequence"/>
</dbReference>
<dbReference type="InterPro" id="IPR014756">
    <property type="entry name" value="Ig_E-set"/>
</dbReference>
<dbReference type="InterPro" id="IPR013783">
    <property type="entry name" value="Ig-like_fold"/>
</dbReference>
<dbReference type="Gene3D" id="2.60.40.10">
    <property type="entry name" value="Immunoglobulins"/>
    <property type="match status" value="1"/>
</dbReference>
<sequence>MEKRMGKPLPLGVTAAQGRINFSVAVPEGRACSLLLYRAGEEEPWKEYPMEDRLGDVRYLALEDVESECREYNYRMGDEIVADPRARALAGREVWGEARDIQKHQVRGVLPQEVFDWEGDRPLELPANHLVAYSLHVRGFTKDRHSKVRSKGTFEGVIEKLPYLKDLGINQIQCMPVYEFEECGRYRNYWGYGPGWYFAPKSAYSACGDGPLSLKKMVKACHREGIEVVLEMPFAEEVPGFLAEECLRYYRMEYHIDGFILNPLTAPVESIRQDPVLKGTKILRHDTEFMNTMRRFLKGDEGMVGQVIYWLRHISEAEGVFNNITGHTGFTLNDLVSYDGKHNEANGENNQDGPDYNYSWNCGAEGPTRKKSVLELRERQMRNALFLLLTAQGTPCLLAGDEFANSQKGNNNVYCQDNPTGWLNWEKLEKEQGLFEFVRDLIRLRGEYPVLCPDREMLGLDQTRCGVPDVSYHGENAWKMPSEVSSRQLGVYYSGAVAGGDDCFAAYNMHWLEHTFALPALPKGKEWYVIASTDEGVLERPRRLSRQRQIELSPRTIWILAGR</sequence>
<gene>
    <name evidence="3" type="ORF">H9873_06065</name>
</gene>
<reference evidence="3" key="2">
    <citation type="submission" date="2021-04" db="EMBL/GenBank/DDBJ databases">
        <authorList>
            <person name="Gilroy R."/>
        </authorList>
    </citation>
    <scope>NUCLEOTIDE SEQUENCE</scope>
    <source>
        <strain evidence="3">ChiSxjej1B13-11762</strain>
    </source>
</reference>
<name>A0A9D1R981_9FIRM</name>
<dbReference type="InterPro" id="IPR017853">
    <property type="entry name" value="GH"/>
</dbReference>
<protein>
    <submittedName>
        <fullName evidence="3">Glycogen debranching protein</fullName>
    </submittedName>
</protein>
<dbReference type="AlphaFoldDB" id="A0A9D1R981"/>
<dbReference type="Pfam" id="PF00128">
    <property type="entry name" value="Alpha-amylase"/>
    <property type="match status" value="1"/>
</dbReference>
<evidence type="ECO:0000259" key="2">
    <source>
        <dbReference type="SMART" id="SM00642"/>
    </source>
</evidence>
<comment type="caution">
    <text evidence="3">The sequence shown here is derived from an EMBL/GenBank/DDBJ whole genome shotgun (WGS) entry which is preliminary data.</text>
</comment>
<accession>A0A9D1R981</accession>
<dbReference type="PANTHER" id="PTHR43002">
    <property type="entry name" value="GLYCOGEN DEBRANCHING ENZYME"/>
    <property type="match status" value="1"/>
</dbReference>
<reference evidence="3" key="1">
    <citation type="journal article" date="2021" name="PeerJ">
        <title>Extensive microbial diversity within the chicken gut microbiome revealed by metagenomics and culture.</title>
        <authorList>
            <person name="Gilroy R."/>
            <person name="Ravi A."/>
            <person name="Getino M."/>
            <person name="Pursley I."/>
            <person name="Horton D.L."/>
            <person name="Alikhan N.F."/>
            <person name="Baker D."/>
            <person name="Gharbi K."/>
            <person name="Hall N."/>
            <person name="Watson M."/>
            <person name="Adriaenssens E.M."/>
            <person name="Foster-Nyarko E."/>
            <person name="Jarju S."/>
            <person name="Secka A."/>
            <person name="Antonio M."/>
            <person name="Oren A."/>
            <person name="Chaudhuri R.R."/>
            <person name="La Ragione R."/>
            <person name="Hildebrand F."/>
            <person name="Pallen M.J."/>
        </authorList>
    </citation>
    <scope>NUCLEOTIDE SEQUENCE</scope>
    <source>
        <strain evidence="3">ChiSxjej1B13-11762</strain>
    </source>
</reference>
<evidence type="ECO:0000313" key="3">
    <source>
        <dbReference type="EMBL" id="HIW83868.1"/>
    </source>
</evidence>
<dbReference type="SUPFAM" id="SSF51011">
    <property type="entry name" value="Glycosyl hydrolase domain"/>
    <property type="match status" value="1"/>
</dbReference>
<organism evidence="3 4">
    <name type="scientific">Candidatus Dorea gallistercoris</name>
    <dbReference type="NCBI Taxonomy" id="2838542"/>
    <lineage>
        <taxon>Bacteria</taxon>
        <taxon>Bacillati</taxon>
        <taxon>Bacillota</taxon>
        <taxon>Clostridia</taxon>
        <taxon>Lachnospirales</taxon>
        <taxon>Lachnospiraceae</taxon>
        <taxon>Dorea</taxon>
    </lineage>
</organism>
<evidence type="ECO:0000313" key="4">
    <source>
        <dbReference type="Proteomes" id="UP000824263"/>
    </source>
</evidence>
<dbReference type="InterPro" id="IPR013780">
    <property type="entry name" value="Glyco_hydro_b"/>
</dbReference>
<dbReference type="SUPFAM" id="SSF51445">
    <property type="entry name" value="(Trans)glycosidases"/>
    <property type="match status" value="1"/>
</dbReference>